<proteinExistence type="predicted"/>
<dbReference type="InterPro" id="IPR036890">
    <property type="entry name" value="HATPase_C_sf"/>
</dbReference>
<dbReference type="PRINTS" id="PR00344">
    <property type="entry name" value="BCTRLSENSOR"/>
</dbReference>
<keyword evidence="5 9" id="KW-0418">Kinase</keyword>
<keyword evidence="3" id="KW-0597">Phosphoprotein</keyword>
<dbReference type="RefSeq" id="WP_276826362.1">
    <property type="nucleotide sequence ID" value="NZ_DYVX01000024.1"/>
</dbReference>
<evidence type="ECO:0000256" key="1">
    <source>
        <dbReference type="ARBA" id="ARBA00000085"/>
    </source>
</evidence>
<reference evidence="9" key="2">
    <citation type="submission" date="2021-09" db="EMBL/GenBank/DDBJ databases">
        <authorList>
            <person name="Gilroy R."/>
        </authorList>
    </citation>
    <scope>NUCLEOTIDE SEQUENCE</scope>
    <source>
        <strain evidence="9">CHK55-1828</strain>
    </source>
</reference>
<gene>
    <name evidence="9" type="ORF">K8W02_02940</name>
</gene>
<evidence type="ECO:0000256" key="6">
    <source>
        <dbReference type="ARBA" id="ARBA00023012"/>
    </source>
</evidence>
<feature type="transmembrane region" description="Helical" evidence="7">
    <location>
        <begin position="226"/>
        <end position="248"/>
    </location>
</feature>
<dbReference type="Gene3D" id="3.30.565.10">
    <property type="entry name" value="Histidine kinase-like ATPase, C-terminal domain"/>
    <property type="match status" value="1"/>
</dbReference>
<comment type="caution">
    <text evidence="9">The sequence shown here is derived from an EMBL/GenBank/DDBJ whole genome shotgun (WGS) entry which is preliminary data.</text>
</comment>
<evidence type="ECO:0000256" key="2">
    <source>
        <dbReference type="ARBA" id="ARBA00012438"/>
    </source>
</evidence>
<keyword evidence="4" id="KW-0808">Transferase</keyword>
<keyword evidence="7" id="KW-0472">Membrane</keyword>
<dbReference type="PANTHER" id="PTHR45453:SF1">
    <property type="entry name" value="PHOSPHATE REGULON SENSOR PROTEIN PHOR"/>
    <property type="match status" value="1"/>
</dbReference>
<dbReference type="InterPro" id="IPR003661">
    <property type="entry name" value="HisK_dim/P_dom"/>
</dbReference>
<sequence>MEKRIKILNYLTVIVIVLFAIVQGKWLYSRYKYTVQTCADTLYSRVFESVDEYNKVRQSAVNNEIAVEYTTRRFVRGDTEMFLFDIYTADMRRCSAIDSLSADLFSRIYETQHPDWLDREVQVIVVKQDRKESEVLDAIERSCLNRRFPFSAEKLDTVMRSNDIRLDTIFTETADSIVWESSRTEWGSLFHPVLSITYPYDILGKKLVRMDCQIALPLIIKEMSDILFFSFALSVLLVVCLVAQIATIRKQRKIENLRSDFIQTMIHELKRPIATLKMCVSYMGNERLMKDIAGRQMVVADSHTALDSLSALFSKLRDLTFSKSTEIPLHLSAFSLRDLLDACIHKLNVPGDKHVRVVVLPREDMIVTADRMHMINIIDNLLENAVKYSREKAEIEIDYRKCDNDHVRISVKDNGLGIPKSEQGHVFEKFYRGRIGFEKDIAGMGLGLAYVRMLVEAHRGNIRMESELNHGSTFIIELPQ</sequence>
<dbReference type="Proteomes" id="UP000717835">
    <property type="component" value="Unassembled WGS sequence"/>
</dbReference>
<protein>
    <recommendedName>
        <fullName evidence="2">histidine kinase</fullName>
        <ecNumber evidence="2">2.7.13.3</ecNumber>
    </recommendedName>
</protein>
<dbReference type="InterPro" id="IPR003594">
    <property type="entry name" value="HATPase_dom"/>
</dbReference>
<dbReference type="PANTHER" id="PTHR45453">
    <property type="entry name" value="PHOSPHATE REGULON SENSOR PROTEIN PHOR"/>
    <property type="match status" value="1"/>
</dbReference>
<keyword evidence="6" id="KW-0902">Two-component regulatory system</keyword>
<evidence type="ECO:0000313" key="10">
    <source>
        <dbReference type="Proteomes" id="UP000717835"/>
    </source>
</evidence>
<evidence type="ECO:0000259" key="8">
    <source>
        <dbReference type="PROSITE" id="PS50109"/>
    </source>
</evidence>
<dbReference type="SUPFAM" id="SSF55874">
    <property type="entry name" value="ATPase domain of HSP90 chaperone/DNA topoisomerase II/histidine kinase"/>
    <property type="match status" value="1"/>
</dbReference>
<dbReference type="InterPro" id="IPR004358">
    <property type="entry name" value="Sig_transdc_His_kin-like_C"/>
</dbReference>
<accession>A0A921LBN8</accession>
<dbReference type="SUPFAM" id="SSF47384">
    <property type="entry name" value="Homodimeric domain of signal transducing histidine kinase"/>
    <property type="match status" value="1"/>
</dbReference>
<reference evidence="9" key="1">
    <citation type="journal article" date="2021" name="PeerJ">
        <title>Extensive microbial diversity within the chicken gut microbiome revealed by metagenomics and culture.</title>
        <authorList>
            <person name="Gilroy R."/>
            <person name="Ravi A."/>
            <person name="Getino M."/>
            <person name="Pursley I."/>
            <person name="Horton D.L."/>
            <person name="Alikhan N.F."/>
            <person name="Baker D."/>
            <person name="Gharbi K."/>
            <person name="Hall N."/>
            <person name="Watson M."/>
            <person name="Adriaenssens E.M."/>
            <person name="Foster-Nyarko E."/>
            <person name="Jarju S."/>
            <person name="Secka A."/>
            <person name="Antonio M."/>
            <person name="Oren A."/>
            <person name="Chaudhuri R.R."/>
            <person name="La Ragione R."/>
            <person name="Hildebrand F."/>
            <person name="Pallen M.J."/>
        </authorList>
    </citation>
    <scope>NUCLEOTIDE SEQUENCE</scope>
    <source>
        <strain evidence="9">CHK55-1828</strain>
    </source>
</reference>
<keyword evidence="7" id="KW-1133">Transmembrane helix</keyword>
<keyword evidence="7" id="KW-0812">Transmembrane</keyword>
<dbReference type="PROSITE" id="PS50109">
    <property type="entry name" value="HIS_KIN"/>
    <property type="match status" value="1"/>
</dbReference>
<dbReference type="InterPro" id="IPR005467">
    <property type="entry name" value="His_kinase_dom"/>
</dbReference>
<dbReference type="GO" id="GO:0016036">
    <property type="term" value="P:cellular response to phosphate starvation"/>
    <property type="evidence" value="ECO:0007669"/>
    <property type="project" value="TreeGrafter"/>
</dbReference>
<dbReference type="GO" id="GO:0004721">
    <property type="term" value="F:phosphoprotein phosphatase activity"/>
    <property type="evidence" value="ECO:0007669"/>
    <property type="project" value="TreeGrafter"/>
</dbReference>
<evidence type="ECO:0000313" key="9">
    <source>
        <dbReference type="EMBL" id="HJF91328.1"/>
    </source>
</evidence>
<evidence type="ECO:0000256" key="3">
    <source>
        <dbReference type="ARBA" id="ARBA00022553"/>
    </source>
</evidence>
<dbReference type="FunFam" id="3.30.565.10:FF:000006">
    <property type="entry name" value="Sensor histidine kinase WalK"/>
    <property type="match status" value="1"/>
</dbReference>
<dbReference type="Pfam" id="PF02518">
    <property type="entry name" value="HATPase_c"/>
    <property type="match status" value="1"/>
</dbReference>
<dbReference type="SMART" id="SM00387">
    <property type="entry name" value="HATPase_c"/>
    <property type="match status" value="1"/>
</dbReference>
<feature type="domain" description="Histidine kinase" evidence="8">
    <location>
        <begin position="264"/>
        <end position="480"/>
    </location>
</feature>
<evidence type="ECO:0000256" key="7">
    <source>
        <dbReference type="SAM" id="Phobius"/>
    </source>
</evidence>
<dbReference type="EMBL" id="DYVX01000024">
    <property type="protein sequence ID" value="HJF91328.1"/>
    <property type="molecule type" value="Genomic_DNA"/>
</dbReference>
<dbReference type="GO" id="GO:0005886">
    <property type="term" value="C:plasma membrane"/>
    <property type="evidence" value="ECO:0007669"/>
    <property type="project" value="TreeGrafter"/>
</dbReference>
<organism evidence="9 10">
    <name type="scientific">Mediterranea massiliensis</name>
    <dbReference type="NCBI Taxonomy" id="1841865"/>
    <lineage>
        <taxon>Bacteria</taxon>
        <taxon>Pseudomonadati</taxon>
        <taxon>Bacteroidota</taxon>
        <taxon>Bacteroidia</taxon>
        <taxon>Bacteroidales</taxon>
        <taxon>Bacteroidaceae</taxon>
        <taxon>Mediterranea</taxon>
    </lineage>
</organism>
<evidence type="ECO:0000256" key="5">
    <source>
        <dbReference type="ARBA" id="ARBA00022777"/>
    </source>
</evidence>
<dbReference type="AlphaFoldDB" id="A0A921LBN8"/>
<comment type="catalytic activity">
    <reaction evidence="1">
        <text>ATP + protein L-histidine = ADP + protein N-phospho-L-histidine.</text>
        <dbReference type="EC" id="2.7.13.3"/>
    </reaction>
</comment>
<dbReference type="Gene3D" id="1.10.287.130">
    <property type="match status" value="1"/>
</dbReference>
<evidence type="ECO:0000256" key="4">
    <source>
        <dbReference type="ARBA" id="ARBA00022679"/>
    </source>
</evidence>
<dbReference type="EC" id="2.7.13.3" evidence="2"/>
<dbReference type="InterPro" id="IPR050351">
    <property type="entry name" value="BphY/WalK/GraS-like"/>
</dbReference>
<name>A0A921LBN8_9BACT</name>
<dbReference type="CDD" id="cd00075">
    <property type="entry name" value="HATPase"/>
    <property type="match status" value="1"/>
</dbReference>
<feature type="transmembrane region" description="Helical" evidence="7">
    <location>
        <begin position="7"/>
        <end position="28"/>
    </location>
</feature>
<dbReference type="InterPro" id="IPR036097">
    <property type="entry name" value="HisK_dim/P_sf"/>
</dbReference>
<dbReference type="CDD" id="cd00082">
    <property type="entry name" value="HisKA"/>
    <property type="match status" value="1"/>
</dbReference>
<dbReference type="GO" id="GO:0000155">
    <property type="term" value="F:phosphorelay sensor kinase activity"/>
    <property type="evidence" value="ECO:0007669"/>
    <property type="project" value="InterPro"/>
</dbReference>